<organism evidence="1">
    <name type="scientific">Pithovirus LCPAC406</name>
    <dbReference type="NCBI Taxonomy" id="2506599"/>
    <lineage>
        <taxon>Viruses</taxon>
        <taxon>Pithoviruses</taxon>
    </lineage>
</organism>
<accession>A0A481ZDQ0</accession>
<gene>
    <name evidence="1" type="ORF">LCPAC406_02310</name>
</gene>
<dbReference type="EMBL" id="MK500607">
    <property type="protein sequence ID" value="QBK93917.1"/>
    <property type="molecule type" value="Genomic_DNA"/>
</dbReference>
<name>A0A481ZDQ0_9VIRU</name>
<evidence type="ECO:0000313" key="1">
    <source>
        <dbReference type="EMBL" id="QBK93917.1"/>
    </source>
</evidence>
<keyword evidence="1" id="KW-0378">Hydrolase</keyword>
<proteinExistence type="predicted"/>
<keyword evidence="1" id="KW-0255">Endonuclease</keyword>
<keyword evidence="1" id="KW-0540">Nuclease</keyword>
<reference evidence="1" key="1">
    <citation type="journal article" date="2019" name="MBio">
        <title>Virus Genomes from Deep Sea Sediments Expand the Ocean Megavirome and Support Independent Origins of Viral Gigantism.</title>
        <authorList>
            <person name="Backstrom D."/>
            <person name="Yutin N."/>
            <person name="Jorgensen S.L."/>
            <person name="Dharamshi J."/>
            <person name="Homa F."/>
            <person name="Zaremba-Niedwiedzka K."/>
            <person name="Spang A."/>
            <person name="Wolf Y.I."/>
            <person name="Koonin E.V."/>
            <person name="Ettema T.J."/>
        </authorList>
    </citation>
    <scope>NUCLEOTIDE SEQUENCE</scope>
</reference>
<dbReference type="GO" id="GO:0004519">
    <property type="term" value="F:endonuclease activity"/>
    <property type="evidence" value="ECO:0007669"/>
    <property type="project" value="UniProtKB-KW"/>
</dbReference>
<protein>
    <submittedName>
        <fullName evidence="1">Restriction endonuclease</fullName>
    </submittedName>
</protein>
<sequence length="268" mass="31312">MEIILFLLSLSGVLGESACGGILPKGFSCNVLLLVPIVLAVCVIGITCWKLDSRSIHLNNELSRQLNRYNEYPSRYDRVTELNRYNEYPSRYDRATGQYDIFAVVLGCLTALSEQSNKNYVSSSRYIETSARYDNFSFRPIRVSKRSKGEAECILVLELLFNTEFHTVRPFFLKFPETCRNLELDCYNSELRLAIEYNGRQHYKWPNFPNVTKEQFYSQCGRDCFKVKRCNEYGIYLIIVPYTIKLEDIYGYILTRIPYTLRNYIVVE</sequence>